<feature type="domain" description="ABC transporter" evidence="2">
    <location>
        <begin position="35"/>
        <end position="96"/>
    </location>
</feature>
<dbReference type="EMBL" id="JBFALK010000003">
    <property type="protein sequence ID" value="MEV0968220.1"/>
    <property type="molecule type" value="Genomic_DNA"/>
</dbReference>
<dbReference type="Gene3D" id="3.40.50.300">
    <property type="entry name" value="P-loop containing nucleotide triphosphate hydrolases"/>
    <property type="match status" value="1"/>
</dbReference>
<evidence type="ECO:0000313" key="3">
    <source>
        <dbReference type="EMBL" id="MEV0968220.1"/>
    </source>
</evidence>
<feature type="region of interest" description="Disordered" evidence="1">
    <location>
        <begin position="99"/>
        <end position="148"/>
    </location>
</feature>
<gene>
    <name evidence="3" type="ORF">AB0I59_06265</name>
</gene>
<name>A0ABV3G999_MICGL</name>
<comment type="caution">
    <text evidence="3">The sequence shown here is derived from an EMBL/GenBank/DDBJ whole genome shotgun (WGS) entry which is preliminary data.</text>
</comment>
<dbReference type="InterPro" id="IPR003439">
    <property type="entry name" value="ABC_transporter-like_ATP-bd"/>
</dbReference>
<accession>A0ABV3G999</accession>
<protein>
    <submittedName>
        <fullName evidence="3">ATP-binding cassette domain-containing protein</fullName>
    </submittedName>
</protein>
<organism evidence="3 4">
    <name type="scientific">Microtetraspora glauca</name>
    <dbReference type="NCBI Taxonomy" id="1996"/>
    <lineage>
        <taxon>Bacteria</taxon>
        <taxon>Bacillati</taxon>
        <taxon>Actinomycetota</taxon>
        <taxon>Actinomycetes</taxon>
        <taxon>Streptosporangiales</taxon>
        <taxon>Streptosporangiaceae</taxon>
        <taxon>Microtetraspora</taxon>
    </lineage>
</organism>
<sequence length="148" mass="15542">MSTKSAITLRDLTFEWPYGSLALSGVNGTFGTGGTGVIGRNGAGKSTPLRLIAGILRPSTGQIDTIGEAGYLPQTLTLRHETTIAELLGVEEFVRAKRSRGAARARQMGPPSPLPGTFHTPIHARQTPPLPRGAGTSRARAESVGGRR</sequence>
<dbReference type="GO" id="GO:0005524">
    <property type="term" value="F:ATP binding"/>
    <property type="evidence" value="ECO:0007669"/>
    <property type="project" value="UniProtKB-KW"/>
</dbReference>
<reference evidence="3 4" key="1">
    <citation type="submission" date="2024-06" db="EMBL/GenBank/DDBJ databases">
        <title>The Natural Products Discovery Center: Release of the First 8490 Sequenced Strains for Exploring Actinobacteria Biosynthetic Diversity.</title>
        <authorList>
            <person name="Kalkreuter E."/>
            <person name="Kautsar S.A."/>
            <person name="Yang D."/>
            <person name="Bader C.D."/>
            <person name="Teijaro C.N."/>
            <person name="Fluegel L."/>
            <person name="Davis C.M."/>
            <person name="Simpson J.R."/>
            <person name="Lauterbach L."/>
            <person name="Steele A.D."/>
            <person name="Gui C."/>
            <person name="Meng S."/>
            <person name="Li G."/>
            <person name="Viehrig K."/>
            <person name="Ye F."/>
            <person name="Su P."/>
            <person name="Kiefer A.F."/>
            <person name="Nichols A."/>
            <person name="Cepeda A.J."/>
            <person name="Yan W."/>
            <person name="Fan B."/>
            <person name="Jiang Y."/>
            <person name="Adhikari A."/>
            <person name="Zheng C.-J."/>
            <person name="Schuster L."/>
            <person name="Cowan T.M."/>
            <person name="Smanski M.J."/>
            <person name="Chevrette M.G."/>
            <person name="De Carvalho L.P.S."/>
            <person name="Shen B."/>
        </authorList>
    </citation>
    <scope>NUCLEOTIDE SEQUENCE [LARGE SCALE GENOMIC DNA]</scope>
    <source>
        <strain evidence="3 4">NPDC050100</strain>
    </source>
</reference>
<dbReference type="Pfam" id="PF00005">
    <property type="entry name" value="ABC_tran"/>
    <property type="match status" value="1"/>
</dbReference>
<dbReference type="InterPro" id="IPR027417">
    <property type="entry name" value="P-loop_NTPase"/>
</dbReference>
<dbReference type="SUPFAM" id="SSF52540">
    <property type="entry name" value="P-loop containing nucleoside triphosphate hydrolases"/>
    <property type="match status" value="1"/>
</dbReference>
<dbReference type="Proteomes" id="UP001551675">
    <property type="component" value="Unassembled WGS sequence"/>
</dbReference>
<proteinExistence type="predicted"/>
<dbReference type="RefSeq" id="WP_358130654.1">
    <property type="nucleotide sequence ID" value="NZ_JBFALK010000003.1"/>
</dbReference>
<keyword evidence="4" id="KW-1185">Reference proteome</keyword>
<evidence type="ECO:0000259" key="2">
    <source>
        <dbReference type="Pfam" id="PF00005"/>
    </source>
</evidence>
<keyword evidence="3" id="KW-0067">ATP-binding</keyword>
<keyword evidence="3" id="KW-0547">Nucleotide-binding</keyword>
<evidence type="ECO:0000256" key="1">
    <source>
        <dbReference type="SAM" id="MobiDB-lite"/>
    </source>
</evidence>
<evidence type="ECO:0000313" key="4">
    <source>
        <dbReference type="Proteomes" id="UP001551675"/>
    </source>
</evidence>